<evidence type="ECO:0000313" key="2">
    <source>
        <dbReference type="EMBL" id="KAA8652805.1"/>
    </source>
</evidence>
<dbReference type="Proteomes" id="UP000324241">
    <property type="component" value="Unassembled WGS sequence"/>
</dbReference>
<feature type="signal peptide" evidence="1">
    <location>
        <begin position="1"/>
        <end position="20"/>
    </location>
</feature>
<organism evidence="2 3">
    <name type="scientific">Aspergillus tanneri</name>
    <dbReference type="NCBI Taxonomy" id="1220188"/>
    <lineage>
        <taxon>Eukaryota</taxon>
        <taxon>Fungi</taxon>
        <taxon>Dikarya</taxon>
        <taxon>Ascomycota</taxon>
        <taxon>Pezizomycotina</taxon>
        <taxon>Eurotiomycetes</taxon>
        <taxon>Eurotiomycetidae</taxon>
        <taxon>Eurotiales</taxon>
        <taxon>Aspergillaceae</taxon>
        <taxon>Aspergillus</taxon>
        <taxon>Aspergillus subgen. Circumdati</taxon>
    </lineage>
</organism>
<name>A0A5M9N0D5_9EURO</name>
<reference evidence="2 3" key="1">
    <citation type="submission" date="2019-08" db="EMBL/GenBank/DDBJ databases">
        <title>The genome sequence of a newly discovered highly antifungal drug resistant Aspergillus species, Aspergillus tanneri NIH 1004.</title>
        <authorList>
            <person name="Mounaud S."/>
            <person name="Singh I."/>
            <person name="Joardar V."/>
            <person name="Pakala S."/>
            <person name="Pakala S."/>
            <person name="Venepally P."/>
            <person name="Chung J.K."/>
            <person name="Losada L."/>
            <person name="Nierman W.C."/>
        </authorList>
    </citation>
    <scope>NUCLEOTIDE SEQUENCE [LARGE SCALE GENOMIC DNA]</scope>
    <source>
        <strain evidence="2 3">NIH1004</strain>
    </source>
</reference>
<dbReference type="AlphaFoldDB" id="A0A5M9N0D5"/>
<dbReference type="EMBL" id="QUQM01000002">
    <property type="protein sequence ID" value="KAA8652805.1"/>
    <property type="molecule type" value="Genomic_DNA"/>
</dbReference>
<evidence type="ECO:0000256" key="1">
    <source>
        <dbReference type="SAM" id="SignalP"/>
    </source>
</evidence>
<feature type="chain" id="PRO_5024436804" evidence="1">
    <location>
        <begin position="21"/>
        <end position="123"/>
    </location>
</feature>
<protein>
    <submittedName>
        <fullName evidence="2">Uncharacterized protein</fullName>
    </submittedName>
</protein>
<dbReference type="PANTHER" id="PTHR42029:SF3">
    <property type="entry name" value="AN04G07800"/>
    <property type="match status" value="1"/>
</dbReference>
<gene>
    <name evidence="2" type="ORF">ATNIH1004_001710</name>
</gene>
<dbReference type="GeneID" id="54324412"/>
<accession>A0A5M9N0D5</accession>
<dbReference type="RefSeq" id="XP_033432166.1">
    <property type="nucleotide sequence ID" value="XM_033566409.1"/>
</dbReference>
<sequence length="123" mass="13823">MLLSMCLSLVFVIIDTCAIAGAFHTTLPVGIEPFWKLSFIFKCLCDTVILDDFKQALDRIREHWMRVHLQQDESSLCNLRGNNTDGPPVLQNNLPEDASGIHISYGFTMSESHVESQCLHSQA</sequence>
<evidence type="ECO:0000313" key="3">
    <source>
        <dbReference type="Proteomes" id="UP000324241"/>
    </source>
</evidence>
<proteinExistence type="predicted"/>
<keyword evidence="1" id="KW-0732">Signal</keyword>
<dbReference type="PANTHER" id="PTHR42029">
    <property type="entry name" value="AN04G07800"/>
    <property type="match status" value="1"/>
</dbReference>
<dbReference type="OrthoDB" id="5420247at2759"/>
<dbReference type="VEuPathDB" id="FungiDB:EYZ11_003792"/>
<comment type="caution">
    <text evidence="2">The sequence shown here is derived from an EMBL/GenBank/DDBJ whole genome shotgun (WGS) entry which is preliminary data.</text>
</comment>